<reference evidence="1" key="1">
    <citation type="journal article" date="2022" name="Front. Genet.">
        <title>Chromosome-Scale Assembly of the Dendrobium nobile Genome Provides Insights Into the Molecular Mechanism of the Biosynthesis of the Medicinal Active Ingredient of Dendrobium.</title>
        <authorList>
            <person name="Xu Q."/>
            <person name="Niu S.-C."/>
            <person name="Li K.-L."/>
            <person name="Zheng P.-J."/>
            <person name="Zhang X.-J."/>
            <person name="Jia Y."/>
            <person name="Liu Y."/>
            <person name="Niu Y.-X."/>
            <person name="Yu L.-H."/>
            <person name="Chen D.-F."/>
            <person name="Zhang G.-Q."/>
        </authorList>
    </citation>
    <scope>NUCLEOTIDE SEQUENCE</scope>
    <source>
        <tissue evidence="1">Leaf</tissue>
    </source>
</reference>
<gene>
    <name evidence="1" type="ORF">KFK09_025177</name>
</gene>
<dbReference type="AlphaFoldDB" id="A0A8T3AFV2"/>
<sequence length="64" mass="7547">MMASGQVEVRLWSNGLWLGRRPVTTSGRAEAQWWSTRSLWQERSHISLSSSPFVKNVWYIYDFL</sequence>
<accession>A0A8T3AFV2</accession>
<dbReference type="Proteomes" id="UP000829196">
    <property type="component" value="Unassembled WGS sequence"/>
</dbReference>
<organism evidence="1 2">
    <name type="scientific">Dendrobium nobile</name>
    <name type="common">Orchid</name>
    <dbReference type="NCBI Taxonomy" id="94219"/>
    <lineage>
        <taxon>Eukaryota</taxon>
        <taxon>Viridiplantae</taxon>
        <taxon>Streptophyta</taxon>
        <taxon>Embryophyta</taxon>
        <taxon>Tracheophyta</taxon>
        <taxon>Spermatophyta</taxon>
        <taxon>Magnoliopsida</taxon>
        <taxon>Liliopsida</taxon>
        <taxon>Asparagales</taxon>
        <taxon>Orchidaceae</taxon>
        <taxon>Epidendroideae</taxon>
        <taxon>Malaxideae</taxon>
        <taxon>Dendrobiinae</taxon>
        <taxon>Dendrobium</taxon>
    </lineage>
</organism>
<dbReference type="EMBL" id="JAGYWB010000017">
    <property type="protein sequence ID" value="KAI0495030.1"/>
    <property type="molecule type" value="Genomic_DNA"/>
</dbReference>
<keyword evidence="2" id="KW-1185">Reference proteome</keyword>
<protein>
    <submittedName>
        <fullName evidence="1">Uncharacterized protein</fullName>
    </submittedName>
</protein>
<name>A0A8T3AFV2_DENNO</name>
<proteinExistence type="predicted"/>
<evidence type="ECO:0000313" key="1">
    <source>
        <dbReference type="EMBL" id="KAI0495030.1"/>
    </source>
</evidence>
<evidence type="ECO:0000313" key="2">
    <source>
        <dbReference type="Proteomes" id="UP000829196"/>
    </source>
</evidence>
<comment type="caution">
    <text evidence="1">The sequence shown here is derived from an EMBL/GenBank/DDBJ whole genome shotgun (WGS) entry which is preliminary data.</text>
</comment>